<evidence type="ECO:0000256" key="3">
    <source>
        <dbReference type="ARBA" id="ARBA00023163"/>
    </source>
</evidence>
<dbReference type="InterPro" id="IPR008920">
    <property type="entry name" value="TF_FadR/GntR_C"/>
</dbReference>
<evidence type="ECO:0000313" key="6">
    <source>
        <dbReference type="Proteomes" id="UP000233293"/>
    </source>
</evidence>
<dbReference type="InterPro" id="IPR011711">
    <property type="entry name" value="GntR_C"/>
</dbReference>
<sequence>MAPTMPLENRHRRLSEQALDAVRRQIVTGVYPPDTRLSEVELSEKLGVSRTPVREALIRLAEEGLVKIVPQIGSFVAPISLDAVRQAQFIREHLECALIAEAAKHIDIGVNRQMSDNLKQQAIAAQKGDWDSFYSYDEALHAIWATASGNSGVWRVIQQSKVHLDRVRQISDRRPEHMALLLKQHTTIANAVAKGDVATAQTELRNHLRLVFVTMRKLDIARNAATADQPD</sequence>
<evidence type="ECO:0000256" key="1">
    <source>
        <dbReference type="ARBA" id="ARBA00023015"/>
    </source>
</evidence>
<dbReference type="Gene3D" id="1.20.120.530">
    <property type="entry name" value="GntR ligand-binding domain-like"/>
    <property type="match status" value="1"/>
</dbReference>
<dbReference type="SUPFAM" id="SSF48008">
    <property type="entry name" value="GntR ligand-binding domain-like"/>
    <property type="match status" value="1"/>
</dbReference>
<keyword evidence="3" id="KW-0804">Transcription</keyword>
<dbReference type="PRINTS" id="PR00035">
    <property type="entry name" value="HTHGNTR"/>
</dbReference>
<keyword evidence="2" id="KW-0238">DNA-binding</keyword>
<protein>
    <submittedName>
        <fullName evidence="5">GntR family transcriptional regulator</fullName>
    </submittedName>
</protein>
<proteinExistence type="predicted"/>
<accession>A0A2N3PZ32</accession>
<comment type="caution">
    <text evidence="5">The sequence shown here is derived from an EMBL/GenBank/DDBJ whole genome shotgun (WGS) entry which is preliminary data.</text>
</comment>
<keyword evidence="1" id="KW-0805">Transcription regulation</keyword>
<reference evidence="6" key="1">
    <citation type="submission" date="2017-12" db="EMBL/GenBank/DDBJ databases">
        <title>Draft genome sequence of Telmatospirillum siberiense 26-4b1T, an acidotolerant peatland alphaproteobacterium potentially involved in sulfur cycling.</title>
        <authorList>
            <person name="Hausmann B."/>
            <person name="Pjevac P."/>
            <person name="Schreck K."/>
            <person name="Herbold C.W."/>
            <person name="Daims H."/>
            <person name="Wagner M."/>
            <person name="Pester M."/>
            <person name="Loy A."/>
        </authorList>
    </citation>
    <scope>NUCLEOTIDE SEQUENCE [LARGE SCALE GENOMIC DNA]</scope>
    <source>
        <strain evidence="6">26-4b1</strain>
    </source>
</reference>
<dbReference type="OrthoDB" id="9788098at2"/>
<dbReference type="Proteomes" id="UP000233293">
    <property type="component" value="Unassembled WGS sequence"/>
</dbReference>
<dbReference type="GO" id="GO:0003700">
    <property type="term" value="F:DNA-binding transcription factor activity"/>
    <property type="evidence" value="ECO:0007669"/>
    <property type="project" value="InterPro"/>
</dbReference>
<dbReference type="Pfam" id="PF07729">
    <property type="entry name" value="FCD"/>
    <property type="match status" value="1"/>
</dbReference>
<dbReference type="PROSITE" id="PS50949">
    <property type="entry name" value="HTH_GNTR"/>
    <property type="match status" value="1"/>
</dbReference>
<feature type="domain" description="HTH gntR-type" evidence="4">
    <location>
        <begin position="12"/>
        <end position="79"/>
    </location>
</feature>
<dbReference type="PRINTS" id="PR00033">
    <property type="entry name" value="HTHASNC"/>
</dbReference>
<dbReference type="Gene3D" id="1.10.10.10">
    <property type="entry name" value="Winged helix-like DNA-binding domain superfamily/Winged helix DNA-binding domain"/>
    <property type="match status" value="1"/>
</dbReference>
<dbReference type="SMART" id="SM00895">
    <property type="entry name" value="FCD"/>
    <property type="match status" value="1"/>
</dbReference>
<dbReference type="RefSeq" id="WP_101249676.1">
    <property type="nucleotide sequence ID" value="NZ_PIUM01000004.1"/>
</dbReference>
<dbReference type="PANTHER" id="PTHR43537">
    <property type="entry name" value="TRANSCRIPTIONAL REGULATOR, GNTR FAMILY"/>
    <property type="match status" value="1"/>
</dbReference>
<dbReference type="InterPro" id="IPR036390">
    <property type="entry name" value="WH_DNA-bd_sf"/>
</dbReference>
<dbReference type="InterPro" id="IPR000485">
    <property type="entry name" value="AsnC-type_HTH_dom"/>
</dbReference>
<evidence type="ECO:0000313" key="5">
    <source>
        <dbReference type="EMBL" id="PKU25621.1"/>
    </source>
</evidence>
<dbReference type="InterPro" id="IPR036388">
    <property type="entry name" value="WH-like_DNA-bd_sf"/>
</dbReference>
<dbReference type="Pfam" id="PF00392">
    <property type="entry name" value="GntR"/>
    <property type="match status" value="1"/>
</dbReference>
<dbReference type="EMBL" id="PIUM01000004">
    <property type="protein sequence ID" value="PKU25621.1"/>
    <property type="molecule type" value="Genomic_DNA"/>
</dbReference>
<gene>
    <name evidence="5" type="ORF">CWS72_06065</name>
</gene>
<keyword evidence="6" id="KW-1185">Reference proteome</keyword>
<dbReference type="InterPro" id="IPR000524">
    <property type="entry name" value="Tscrpt_reg_HTH_GntR"/>
</dbReference>
<evidence type="ECO:0000256" key="2">
    <source>
        <dbReference type="ARBA" id="ARBA00023125"/>
    </source>
</evidence>
<dbReference type="PANTHER" id="PTHR43537:SF6">
    <property type="entry name" value="HTH-TYPE TRANSCRIPTIONAL REPRESSOR RSPR"/>
    <property type="match status" value="1"/>
</dbReference>
<dbReference type="SMART" id="SM00345">
    <property type="entry name" value="HTH_GNTR"/>
    <property type="match status" value="1"/>
</dbReference>
<dbReference type="GO" id="GO:0043565">
    <property type="term" value="F:sequence-specific DNA binding"/>
    <property type="evidence" value="ECO:0007669"/>
    <property type="project" value="InterPro"/>
</dbReference>
<dbReference type="AlphaFoldDB" id="A0A2N3PZ32"/>
<evidence type="ECO:0000259" key="4">
    <source>
        <dbReference type="PROSITE" id="PS50949"/>
    </source>
</evidence>
<name>A0A2N3PZ32_9PROT</name>
<dbReference type="CDD" id="cd07377">
    <property type="entry name" value="WHTH_GntR"/>
    <property type="match status" value="1"/>
</dbReference>
<dbReference type="SUPFAM" id="SSF46785">
    <property type="entry name" value="Winged helix' DNA-binding domain"/>
    <property type="match status" value="1"/>
</dbReference>
<organism evidence="5 6">
    <name type="scientific">Telmatospirillum siberiense</name>
    <dbReference type="NCBI Taxonomy" id="382514"/>
    <lineage>
        <taxon>Bacteria</taxon>
        <taxon>Pseudomonadati</taxon>
        <taxon>Pseudomonadota</taxon>
        <taxon>Alphaproteobacteria</taxon>
        <taxon>Rhodospirillales</taxon>
        <taxon>Rhodospirillaceae</taxon>
        <taxon>Telmatospirillum</taxon>
    </lineage>
</organism>